<evidence type="ECO:0000256" key="4">
    <source>
        <dbReference type="ARBA" id="ARBA00022692"/>
    </source>
</evidence>
<accession>A0A7Y9U673</accession>
<dbReference type="InterPro" id="IPR050833">
    <property type="entry name" value="Poly_Biosynth_Transport"/>
</dbReference>
<evidence type="ECO:0000256" key="5">
    <source>
        <dbReference type="ARBA" id="ARBA00022989"/>
    </source>
</evidence>
<dbReference type="GO" id="GO:0005886">
    <property type="term" value="C:plasma membrane"/>
    <property type="evidence" value="ECO:0007669"/>
    <property type="project" value="UniProtKB-SubCell"/>
</dbReference>
<feature type="transmembrane region" description="Helical" evidence="7">
    <location>
        <begin position="102"/>
        <end position="123"/>
    </location>
</feature>
<feature type="transmembrane region" description="Helical" evidence="7">
    <location>
        <begin position="318"/>
        <end position="340"/>
    </location>
</feature>
<evidence type="ECO:0000256" key="6">
    <source>
        <dbReference type="ARBA" id="ARBA00023136"/>
    </source>
</evidence>
<comment type="caution">
    <text evidence="8">The sequence shown here is derived from an EMBL/GenBank/DDBJ whole genome shotgun (WGS) entry which is preliminary data.</text>
</comment>
<reference evidence="8 9" key="1">
    <citation type="submission" date="2020-07" db="EMBL/GenBank/DDBJ databases">
        <title>Genomic Encyclopedia of Archaeal and Bacterial Type Strains, Phase II (KMG-II): from individual species to whole genera.</title>
        <authorList>
            <person name="Goeker M."/>
        </authorList>
    </citation>
    <scope>NUCLEOTIDE SEQUENCE [LARGE SCALE GENOMIC DNA]</scope>
    <source>
        <strain evidence="8 9">DSM 21226</strain>
    </source>
</reference>
<evidence type="ECO:0000313" key="9">
    <source>
        <dbReference type="Proteomes" id="UP000518288"/>
    </source>
</evidence>
<sequence length="397" mass="41293">MLRATLTLLAGGALAQALPLLLGPLLTRLYAPDDFGAFHLFAAVATNLAVVACGRYEFALPLARGDGEALALRRLCLRILGLVAGLASLGGLGWAWWSGLRWALWLGPAVAVGGALSLATMWATRAERFQALAVARVLQYGGAALAQALAGWLHGGVVGLVIAPIAAQTLATLLLRGPAVAPATDTPPLRDIARRYQEFPLLNTPHAFLGALQDTVSLALIAATLGPAAAGFWGLALRYLKAPATLVGSAVSQALYPQLAAKGPGPTRAARAAVRRIMAVLGAAGLALVAVLWVLGPWAFERLFGAEWRQAGELSRTLAPYIGAHFVAAPLAVVTMAWGAQAWALRLALWGQAAFVGALALGLHLDGLAGAGWGVSAAMAGYFGWYFWRLATWPVAD</sequence>
<comment type="subcellular location">
    <subcellularLocation>
        <location evidence="1">Cell membrane</location>
        <topology evidence="1">Multi-pass membrane protein</topology>
    </subcellularLocation>
</comment>
<dbReference type="RefSeq" id="WP_246332480.1">
    <property type="nucleotide sequence ID" value="NZ_JACCFH010000001.1"/>
</dbReference>
<keyword evidence="4 7" id="KW-0812">Transmembrane</keyword>
<evidence type="ECO:0000256" key="1">
    <source>
        <dbReference type="ARBA" id="ARBA00004651"/>
    </source>
</evidence>
<dbReference type="AlphaFoldDB" id="A0A7Y9U673"/>
<keyword evidence="9" id="KW-1185">Reference proteome</keyword>
<name>A0A7Y9U673_9BURK</name>
<feature type="transmembrane region" description="Helical" evidence="7">
    <location>
        <begin position="347"/>
        <end position="365"/>
    </location>
</feature>
<feature type="transmembrane region" description="Helical" evidence="7">
    <location>
        <begin position="277"/>
        <end position="298"/>
    </location>
</feature>
<evidence type="ECO:0000256" key="2">
    <source>
        <dbReference type="ARBA" id="ARBA00007430"/>
    </source>
</evidence>
<keyword evidence="5 7" id="KW-1133">Transmembrane helix</keyword>
<dbReference type="EMBL" id="JACCFH010000001">
    <property type="protein sequence ID" value="NYG32321.1"/>
    <property type="molecule type" value="Genomic_DNA"/>
</dbReference>
<feature type="transmembrane region" description="Helical" evidence="7">
    <location>
        <begin position="371"/>
        <end position="388"/>
    </location>
</feature>
<protein>
    <submittedName>
        <fullName evidence="8">O-antigen/teichoic acid export membrane protein</fullName>
    </submittedName>
</protein>
<organism evidence="8 9">
    <name type="scientific">Sphaerotilus montanus</name>
    <dbReference type="NCBI Taxonomy" id="522889"/>
    <lineage>
        <taxon>Bacteria</taxon>
        <taxon>Pseudomonadati</taxon>
        <taxon>Pseudomonadota</taxon>
        <taxon>Betaproteobacteria</taxon>
        <taxon>Burkholderiales</taxon>
        <taxon>Sphaerotilaceae</taxon>
        <taxon>Sphaerotilus</taxon>
    </lineage>
</organism>
<dbReference type="PANTHER" id="PTHR30250">
    <property type="entry name" value="PST FAMILY PREDICTED COLANIC ACID TRANSPORTER"/>
    <property type="match status" value="1"/>
</dbReference>
<dbReference type="PANTHER" id="PTHR30250:SF10">
    <property type="entry name" value="LIPOPOLYSACCHARIDE BIOSYNTHESIS PROTEIN WZXC"/>
    <property type="match status" value="1"/>
</dbReference>
<dbReference type="Pfam" id="PF13440">
    <property type="entry name" value="Polysacc_synt_3"/>
    <property type="match status" value="1"/>
</dbReference>
<dbReference type="Proteomes" id="UP000518288">
    <property type="component" value="Unassembled WGS sequence"/>
</dbReference>
<keyword evidence="3" id="KW-1003">Cell membrane</keyword>
<evidence type="ECO:0000256" key="3">
    <source>
        <dbReference type="ARBA" id="ARBA00022475"/>
    </source>
</evidence>
<evidence type="ECO:0000313" key="8">
    <source>
        <dbReference type="EMBL" id="NYG32321.1"/>
    </source>
</evidence>
<feature type="transmembrane region" description="Helical" evidence="7">
    <location>
        <begin position="144"/>
        <end position="167"/>
    </location>
</feature>
<feature type="transmembrane region" description="Helical" evidence="7">
    <location>
        <begin position="216"/>
        <end position="236"/>
    </location>
</feature>
<feature type="transmembrane region" description="Helical" evidence="7">
    <location>
        <begin position="75"/>
        <end position="96"/>
    </location>
</feature>
<comment type="similarity">
    <text evidence="2">Belongs to the polysaccharide synthase family.</text>
</comment>
<gene>
    <name evidence="8" type="ORF">BDD16_001307</name>
</gene>
<feature type="transmembrane region" description="Helical" evidence="7">
    <location>
        <begin position="35"/>
        <end position="54"/>
    </location>
</feature>
<evidence type="ECO:0000256" key="7">
    <source>
        <dbReference type="SAM" id="Phobius"/>
    </source>
</evidence>
<keyword evidence="6 7" id="KW-0472">Membrane</keyword>
<proteinExistence type="inferred from homology"/>